<dbReference type="OrthoDB" id="5493436at2"/>
<gene>
    <name evidence="2" type="ORF">FB563_0777</name>
</gene>
<comment type="caution">
    <text evidence="2">The sequence shown here is derived from an EMBL/GenBank/DDBJ whole genome shotgun (WGS) entry which is preliminary data.</text>
</comment>
<evidence type="ECO:0008006" key="4">
    <source>
        <dbReference type="Google" id="ProtNLM"/>
    </source>
</evidence>
<evidence type="ECO:0000313" key="2">
    <source>
        <dbReference type="EMBL" id="TQK95857.1"/>
    </source>
</evidence>
<name>A0A542U9W3_9ACTN</name>
<evidence type="ECO:0000256" key="1">
    <source>
        <dbReference type="SAM" id="MobiDB-lite"/>
    </source>
</evidence>
<keyword evidence="3" id="KW-1185">Reference proteome</keyword>
<reference evidence="2 3" key="1">
    <citation type="submission" date="2019-06" db="EMBL/GenBank/DDBJ databases">
        <title>Sequencing the genomes of 1000 actinobacteria strains.</title>
        <authorList>
            <person name="Klenk H.-P."/>
        </authorList>
    </citation>
    <scope>NUCLEOTIDE SEQUENCE [LARGE SCALE GENOMIC DNA]</scope>
    <source>
        <strain evidence="2 3">DSM 41929</strain>
    </source>
</reference>
<evidence type="ECO:0000313" key="3">
    <source>
        <dbReference type="Proteomes" id="UP000318103"/>
    </source>
</evidence>
<organism evidence="2 3">
    <name type="scientific">Streptomyces puniciscabiei</name>
    <dbReference type="NCBI Taxonomy" id="164348"/>
    <lineage>
        <taxon>Bacteria</taxon>
        <taxon>Bacillati</taxon>
        <taxon>Actinomycetota</taxon>
        <taxon>Actinomycetes</taxon>
        <taxon>Kitasatosporales</taxon>
        <taxon>Streptomycetaceae</taxon>
        <taxon>Streptomyces</taxon>
    </lineage>
</organism>
<dbReference type="AlphaFoldDB" id="A0A542U9W3"/>
<protein>
    <recommendedName>
        <fullName evidence="4">N-formylglutamate amidohydrolase</fullName>
    </recommendedName>
</protein>
<feature type="region of interest" description="Disordered" evidence="1">
    <location>
        <begin position="24"/>
        <end position="43"/>
    </location>
</feature>
<dbReference type="RefSeq" id="WP_107100641.1">
    <property type="nucleotide sequence ID" value="NZ_JBPJFI010000001.1"/>
</dbReference>
<dbReference type="EMBL" id="VFNX01000001">
    <property type="protein sequence ID" value="TQK95857.1"/>
    <property type="molecule type" value="Genomic_DNA"/>
</dbReference>
<accession>A0A542U9W3</accession>
<proteinExistence type="predicted"/>
<dbReference type="Proteomes" id="UP000318103">
    <property type="component" value="Unassembled WGS sequence"/>
</dbReference>
<sequence>MTIATVLLVITGLAAGLAALLRTPDGTADHTPGGPRRPAPKGAAQIDLAREVADYTGRFGPGQGYLPPGPADREDIAAAIGQLLDGHRAQAEQRLSQRDFTVRTVFDRPSGHRYAEVADRTDSGVAPRGWGRVYLDLDHRPSWSVQVPHPGFDLGTEQLGVRVLRGSPGGILVIAGAHRKAGVGNSADVAHRRDTVFHAICAELARRGMPAIQLHGFAASAAPDFDVVASTGAGSAGRQDGRDLADSLRGHGFRVCRAWARSCPLEGRTNVQGQVADADRVPFLHVEFAPVVRAGGRPAERAAAAIAAITGRWAGKPGRTESPQPVTH</sequence>
<dbReference type="STRING" id="164348.BFF78_11030"/>
<feature type="compositionally biased region" description="Low complexity" evidence="1">
    <location>
        <begin position="32"/>
        <end position="43"/>
    </location>
</feature>